<reference evidence="2" key="1">
    <citation type="journal article" date="2023" name="G3 (Bethesda)">
        <title>Whole genome assembly and annotation of the endangered Caribbean coral Acropora cervicornis.</title>
        <authorList>
            <person name="Selwyn J.D."/>
            <person name="Vollmer S.V."/>
        </authorList>
    </citation>
    <scope>NUCLEOTIDE SEQUENCE</scope>
    <source>
        <strain evidence="2">K2</strain>
    </source>
</reference>
<evidence type="ECO:0000256" key="1">
    <source>
        <dbReference type="SAM" id="SignalP"/>
    </source>
</evidence>
<comment type="caution">
    <text evidence="2">The sequence shown here is derived from an EMBL/GenBank/DDBJ whole genome shotgun (WGS) entry which is preliminary data.</text>
</comment>
<dbReference type="AlphaFoldDB" id="A0AAD9Q8P6"/>
<keyword evidence="1" id="KW-0732">Signal</keyword>
<dbReference type="Proteomes" id="UP001249851">
    <property type="component" value="Unassembled WGS sequence"/>
</dbReference>
<reference evidence="2" key="2">
    <citation type="journal article" date="2023" name="Science">
        <title>Genomic signatures of disease resistance in endangered staghorn corals.</title>
        <authorList>
            <person name="Vollmer S.V."/>
            <person name="Selwyn J.D."/>
            <person name="Despard B.A."/>
            <person name="Roesel C.L."/>
        </authorList>
    </citation>
    <scope>NUCLEOTIDE SEQUENCE</scope>
    <source>
        <strain evidence="2">K2</strain>
    </source>
</reference>
<name>A0AAD9Q8P6_ACRCE</name>
<evidence type="ECO:0000313" key="3">
    <source>
        <dbReference type="Proteomes" id="UP001249851"/>
    </source>
</evidence>
<accession>A0AAD9Q8P6</accession>
<evidence type="ECO:0000313" key="2">
    <source>
        <dbReference type="EMBL" id="KAK2556431.1"/>
    </source>
</evidence>
<protein>
    <submittedName>
        <fullName evidence="2">Uncharacterized protein</fullName>
    </submittedName>
</protein>
<keyword evidence="3" id="KW-1185">Reference proteome</keyword>
<proteinExistence type="predicted"/>
<organism evidence="2 3">
    <name type="scientific">Acropora cervicornis</name>
    <name type="common">Staghorn coral</name>
    <dbReference type="NCBI Taxonomy" id="6130"/>
    <lineage>
        <taxon>Eukaryota</taxon>
        <taxon>Metazoa</taxon>
        <taxon>Cnidaria</taxon>
        <taxon>Anthozoa</taxon>
        <taxon>Hexacorallia</taxon>
        <taxon>Scleractinia</taxon>
        <taxon>Astrocoeniina</taxon>
        <taxon>Acroporidae</taxon>
        <taxon>Acropora</taxon>
    </lineage>
</organism>
<dbReference type="EMBL" id="JARQWQ010000056">
    <property type="protein sequence ID" value="KAK2556431.1"/>
    <property type="molecule type" value="Genomic_DNA"/>
</dbReference>
<sequence>MLFLVAFLLPFLSSCLSEEVWDPTDPRCAQHRQSNVRGYWDASVMGLAYSWIDDFGHDSTYDVRYVYNENIREVLRKGCYDYENVKKTDDYRCWPKGFLCAALQVTEITVDNHDMKKGYIHHRWYQWFEAPGRRQPSVVRDEEINWISKMRWSDPRLLYWAKRDLEKLGNNMFDRIFYYIEKNNIDSLQLVFDHYKSTGTMDLMREECEYMNRKDTKMACKLVIVFDRLAELMVDNMDIPWNMEQPPPRTREELSMLYLLQPKVYDIMNIASKARNKTLSHRLMTMFQSLYDNVLNQDGDKIKGHFGKFGSIYANLERDCADTYQNDFEQLTCYLAETFARMGTLGSALGTDYSNWRSDRSQSMRAVVLVWLLLTPKGNFYVKTDALKRAESAKELLKIMYDKIHENDLIGLQDIANLIPNENQLGLTSRDECTSTFDKNSKSMKCGFKIVMESLMVFLGQYSSKNRRTKRLDLSVDHKNRLTQFQISSIKGAVENTKLELQSSLEKFTGEIKKYFEASMGNRFTSLRKYFRQVATFDAEIAKADTIFITGKLNEFEQTAGNLQQKLDYDNSKLQVESTLIKSIDATFMWLKAVGSGISAIVGVLGGDFSGFADTADRIDAATRATLGAIRGGAIREQIDIATASFTKIAKGFQNNQVHLENTKKIIDKLEAGETSGDEFEKIKKDFLESYNDYTPQVSEAQIAELDAAWDAVVDNLENLVDSVEATKEAIAATTYIFLGNHLFKVKIAVPQLSQTLSNRFDYQFDLMDSLTATMRAHTSMQAANGLTQGFEDLERQLADSAEAQLALEQMALSTYIISQFHLLLILSQYCNYVTYVNAGVESYQCTNALSTMDTNHIDEALSYNPPSCDVVKVDLKIPTSDSGKADNINLNLLNSGESVTFQIPNFEWLKLNGDISSCDRDSALFVKLFEIYAITNDSYELRNNLRVEVTPTGSAPIYAVPGQVKYELMPRSRTQYVFEYKENYRGNCDPEKNPYLVCSPEPKGICVKSRGELNNNLGAYPSIYSPWIIKIDPKIDNAPQPADQTKLYLQAKLQLCRKKKDANIVSSQGRKRSFKRTKKHKHHAYRDWDVPACPAGKYFNQESGLFAACSADSTPQHYGYYCEVNPNEGS</sequence>
<feature type="chain" id="PRO_5041975593" evidence="1">
    <location>
        <begin position="18"/>
        <end position="1131"/>
    </location>
</feature>
<gene>
    <name evidence="2" type="ORF">P5673_021670</name>
</gene>
<feature type="signal peptide" evidence="1">
    <location>
        <begin position="1"/>
        <end position="17"/>
    </location>
</feature>